<dbReference type="OrthoDB" id="311329at2"/>
<feature type="region of interest" description="Disordered" evidence="1">
    <location>
        <begin position="454"/>
        <end position="481"/>
    </location>
</feature>
<dbReference type="KEGG" id="mtim:DIR46_13740"/>
<dbReference type="AlphaFoldDB" id="A0A2S2DJ92"/>
<evidence type="ECO:0000259" key="2">
    <source>
        <dbReference type="Pfam" id="PF13372"/>
    </source>
</evidence>
<evidence type="ECO:0000256" key="1">
    <source>
        <dbReference type="SAM" id="MobiDB-lite"/>
    </source>
</evidence>
<dbReference type="Proteomes" id="UP000245820">
    <property type="component" value="Chromosome"/>
</dbReference>
<reference evidence="3 4" key="1">
    <citation type="submission" date="2018-05" db="EMBL/GenBank/DDBJ databases">
        <title>Complete genome sequence of Massilia oculi sp. nov. CCUG 43427T (=DSM 26321T), the type strain of M. oculi, and comparison with genome sequences of other Massilia strains.</title>
        <authorList>
            <person name="Zhu B."/>
        </authorList>
    </citation>
    <scope>NUCLEOTIDE SEQUENCE [LARGE SCALE GENOMIC DNA]</scope>
    <source>
        <strain evidence="3 4">CCUG 43427</strain>
    </source>
</reference>
<sequence length="481" mass="53065">MAGWCTARRTTGRCRRYCPRSCLHGRRSSTSAAITRPGKVSVRAAWLAISLLLAADAALAEYRPLRFDDDVEAQRQRCADGGSRAACWKDRPLADHVRLTLGGDLRLRYEHTGNPRYGLDPQDRWGVLQHRASIFAALRLGEHWRGFVQLSSSTTSGRAAGPSPVDENRLDPTNLFAEWQSGSDGASRIGIRAGIQELQFGRGRVIDAREGPNVRRSFEAVRAYAVGGAWRVDAFAAAPRQNLAGSFDDTRLPTQKLRGVYATRTGGLTSWDLYALHYDDTVARYVQGEAHERRWSVGARLFGDREAWDWNWEFIVQGGHFGDADIRAWSLATETGHTFDGVAGRPRAALLLAVASGDKDPGDDRLGTLNPIYPRGNYFGDEATLGPRNFFNIHPALTMQLAPRVQLNASLDFFWRHSTRDGVYAPNGRLIGPIGDSRARYVATIASLGATWTPARAGPRRRWPPTDSQAGSCARPAPTTR</sequence>
<accession>A0A2S2DJ92</accession>
<evidence type="ECO:0000313" key="4">
    <source>
        <dbReference type="Proteomes" id="UP000245820"/>
    </source>
</evidence>
<protein>
    <recommendedName>
        <fullName evidence="2">Alginate export domain-containing protein</fullName>
    </recommendedName>
</protein>
<organism evidence="3 4">
    <name type="scientific">Massilia oculi</name>
    <dbReference type="NCBI Taxonomy" id="945844"/>
    <lineage>
        <taxon>Bacteria</taxon>
        <taxon>Pseudomonadati</taxon>
        <taxon>Pseudomonadota</taxon>
        <taxon>Betaproteobacteria</taxon>
        <taxon>Burkholderiales</taxon>
        <taxon>Oxalobacteraceae</taxon>
        <taxon>Telluria group</taxon>
        <taxon>Massilia</taxon>
    </lineage>
</organism>
<keyword evidence="4" id="KW-1185">Reference proteome</keyword>
<feature type="domain" description="Alginate export" evidence="2">
    <location>
        <begin position="98"/>
        <end position="443"/>
    </location>
</feature>
<gene>
    <name evidence="3" type="ORF">DIR46_13740</name>
</gene>
<evidence type="ECO:0000313" key="3">
    <source>
        <dbReference type="EMBL" id="AWL05388.1"/>
    </source>
</evidence>
<name>A0A2S2DJ92_9BURK</name>
<proteinExistence type="predicted"/>
<dbReference type="Pfam" id="PF13372">
    <property type="entry name" value="Alginate_exp"/>
    <property type="match status" value="1"/>
</dbReference>
<dbReference type="EMBL" id="CP029343">
    <property type="protein sequence ID" value="AWL05388.1"/>
    <property type="molecule type" value="Genomic_DNA"/>
</dbReference>
<dbReference type="InterPro" id="IPR053728">
    <property type="entry name" value="Alginate_Permeability_Chnl"/>
</dbReference>
<dbReference type="Gene3D" id="2.40.160.100">
    <property type="match status" value="1"/>
</dbReference>
<dbReference type="InterPro" id="IPR025388">
    <property type="entry name" value="Alginate_export_dom"/>
</dbReference>